<name>A0A553IHD1_ACHLA</name>
<dbReference type="InterPro" id="IPR003667">
    <property type="entry name" value="NqrDE/RnfAE"/>
</dbReference>
<feature type="transmembrane region" description="Helical" evidence="7">
    <location>
        <begin position="111"/>
        <end position="133"/>
    </location>
</feature>
<feature type="transmembrane region" description="Helical" evidence="7">
    <location>
        <begin position="145"/>
        <end position="166"/>
    </location>
</feature>
<proteinExistence type="predicted"/>
<dbReference type="PIRSF" id="PIRSF006102">
    <property type="entry name" value="NQR_DE"/>
    <property type="match status" value="1"/>
</dbReference>
<evidence type="ECO:0000256" key="3">
    <source>
        <dbReference type="ARBA" id="ARBA00022692"/>
    </source>
</evidence>
<dbReference type="PANTHER" id="PTHR30586:SF1">
    <property type="entry name" value="NA(+)-TRANSLOCATING NADH-QUINONE REDUCTASE SUBUNIT D"/>
    <property type="match status" value="1"/>
</dbReference>
<dbReference type="PANTHER" id="PTHR30586">
    <property type="entry name" value="ELECTRON TRANSPORT COMPLEX PROTEIN RNFE"/>
    <property type="match status" value="1"/>
</dbReference>
<keyword evidence="6 7" id="KW-0472">Membrane</keyword>
<evidence type="ECO:0000256" key="7">
    <source>
        <dbReference type="SAM" id="Phobius"/>
    </source>
</evidence>
<accession>A0A553IHD1</accession>
<comment type="caution">
    <text evidence="8">The sequence shown here is derived from an EMBL/GenBank/DDBJ whole genome shotgun (WGS) entry which is preliminary data.</text>
</comment>
<evidence type="ECO:0000256" key="1">
    <source>
        <dbReference type="ARBA" id="ARBA00004127"/>
    </source>
</evidence>
<reference evidence="8 9" key="1">
    <citation type="submission" date="2019-07" db="EMBL/GenBank/DDBJ databases">
        <title>Genome sequence of Acholeplasma laidlawii strain with increased resistance to erythromycin.</title>
        <authorList>
            <person name="Medvedeva E.S."/>
            <person name="Baranova N.B."/>
            <person name="Siniagina M.N."/>
            <person name="Mouzykantov A."/>
            <person name="Chernova O.A."/>
            <person name="Chernov V.M."/>
        </authorList>
    </citation>
    <scope>NUCLEOTIDE SEQUENCE [LARGE SCALE GENOMIC DNA]</scope>
    <source>
        <strain evidence="8 9">PG8REry</strain>
    </source>
</reference>
<protein>
    <submittedName>
        <fullName evidence="8">NADH:ubiquinone reductase (Na(+)-transporting) subunit D</fullName>
    </submittedName>
</protein>
<keyword evidence="8" id="KW-0830">Ubiquinone</keyword>
<evidence type="ECO:0000256" key="6">
    <source>
        <dbReference type="ARBA" id="ARBA00023136"/>
    </source>
</evidence>
<dbReference type="GO" id="GO:0012505">
    <property type="term" value="C:endomembrane system"/>
    <property type="evidence" value="ECO:0007669"/>
    <property type="project" value="UniProtKB-SubCell"/>
</dbReference>
<organism evidence="8 9">
    <name type="scientific">Acholeplasma laidlawii</name>
    <dbReference type="NCBI Taxonomy" id="2148"/>
    <lineage>
        <taxon>Bacteria</taxon>
        <taxon>Bacillati</taxon>
        <taxon>Mycoplasmatota</taxon>
        <taxon>Mollicutes</taxon>
        <taxon>Acholeplasmatales</taxon>
        <taxon>Acholeplasmataceae</taxon>
        <taxon>Acholeplasma</taxon>
    </lineage>
</organism>
<keyword evidence="4" id="KW-1278">Translocase</keyword>
<feature type="transmembrane region" description="Helical" evidence="7">
    <location>
        <begin position="56"/>
        <end position="75"/>
    </location>
</feature>
<dbReference type="EMBL" id="VKID01000001">
    <property type="protein sequence ID" value="TRX99605.1"/>
    <property type="molecule type" value="Genomic_DNA"/>
</dbReference>
<evidence type="ECO:0000256" key="2">
    <source>
        <dbReference type="ARBA" id="ARBA00022448"/>
    </source>
</evidence>
<dbReference type="Proteomes" id="UP000315938">
    <property type="component" value="Unassembled WGS sequence"/>
</dbReference>
<dbReference type="Pfam" id="PF02508">
    <property type="entry name" value="Rnf-Nqr"/>
    <property type="match status" value="1"/>
</dbReference>
<feature type="transmembrane region" description="Helical" evidence="7">
    <location>
        <begin position="186"/>
        <end position="209"/>
    </location>
</feature>
<keyword evidence="5 7" id="KW-1133">Transmembrane helix</keyword>
<feature type="transmembrane region" description="Helical" evidence="7">
    <location>
        <begin position="87"/>
        <end position="105"/>
    </location>
</feature>
<dbReference type="AlphaFoldDB" id="A0A553IHD1"/>
<comment type="subcellular location">
    <subcellularLocation>
        <location evidence="1">Endomembrane system</location>
        <topology evidence="1">Multi-pass membrane protein</topology>
    </subcellularLocation>
</comment>
<keyword evidence="2" id="KW-0813">Transport</keyword>
<dbReference type="RefSeq" id="WP_012242909.1">
    <property type="nucleotide sequence ID" value="NZ_JACAOE010000001.1"/>
</dbReference>
<sequence length="219" mass="24194">MENNQSILPKPSRWLRLQYKKWFLILKNGISEENPIIVSVLGICSALAVTNRVENAIVMGIGVTFVIMASSMMVSMMRNLIPSKVRMVAFMVIISMFTIVVQMFLQAFLPVVAANLGAYTGLIITNCIVMGRAEAFAIKNPVKYTIIDGFANGMGYTLVLIAIAAVREPLAFGTFLGMSIPGFDNWINWNVMALAPGGFFVLTLLAWLVRTLTKKYEEA</sequence>
<evidence type="ECO:0000313" key="9">
    <source>
        <dbReference type="Proteomes" id="UP000315938"/>
    </source>
</evidence>
<evidence type="ECO:0000313" key="8">
    <source>
        <dbReference type="EMBL" id="TRX99605.1"/>
    </source>
</evidence>
<keyword evidence="3 7" id="KW-0812">Transmembrane</keyword>
<dbReference type="GO" id="GO:0005886">
    <property type="term" value="C:plasma membrane"/>
    <property type="evidence" value="ECO:0007669"/>
    <property type="project" value="TreeGrafter"/>
</dbReference>
<gene>
    <name evidence="8" type="ORF">FNV44_00770</name>
</gene>
<evidence type="ECO:0000256" key="4">
    <source>
        <dbReference type="ARBA" id="ARBA00022967"/>
    </source>
</evidence>
<dbReference type="GeneID" id="41339115"/>
<evidence type="ECO:0000256" key="5">
    <source>
        <dbReference type="ARBA" id="ARBA00022989"/>
    </source>
</evidence>